<sequence length="94" mass="10836">MKDRFRKFVREEKEWKKLNPQDAETSKQSASKPVGSLQDMFWGPIKENPKATNSECTAKSYETSKVSQYGTSKDQQSKSEEIEKGKDNRNQNTT</sequence>
<feature type="compositionally biased region" description="Basic and acidic residues" evidence="1">
    <location>
        <begin position="1"/>
        <end position="19"/>
    </location>
</feature>
<keyword evidence="3" id="KW-1185">Reference proteome</keyword>
<name>A0A2G9TYR7_TELCI</name>
<evidence type="ECO:0000313" key="3">
    <source>
        <dbReference type="Proteomes" id="UP000230423"/>
    </source>
</evidence>
<feature type="compositionally biased region" description="Basic and acidic residues" evidence="1">
    <location>
        <begin position="75"/>
        <end position="94"/>
    </location>
</feature>
<feature type="compositionally biased region" description="Polar residues" evidence="1">
    <location>
        <begin position="50"/>
        <end position="74"/>
    </location>
</feature>
<organism evidence="2 3">
    <name type="scientific">Teladorsagia circumcincta</name>
    <name type="common">Brown stomach worm</name>
    <name type="synonym">Ostertagia circumcincta</name>
    <dbReference type="NCBI Taxonomy" id="45464"/>
    <lineage>
        <taxon>Eukaryota</taxon>
        <taxon>Metazoa</taxon>
        <taxon>Ecdysozoa</taxon>
        <taxon>Nematoda</taxon>
        <taxon>Chromadorea</taxon>
        <taxon>Rhabditida</taxon>
        <taxon>Rhabditina</taxon>
        <taxon>Rhabditomorpha</taxon>
        <taxon>Strongyloidea</taxon>
        <taxon>Trichostrongylidae</taxon>
        <taxon>Teladorsagia</taxon>
    </lineage>
</organism>
<evidence type="ECO:0000313" key="2">
    <source>
        <dbReference type="EMBL" id="PIO62370.1"/>
    </source>
</evidence>
<feature type="compositionally biased region" description="Polar residues" evidence="1">
    <location>
        <begin position="22"/>
        <end position="31"/>
    </location>
</feature>
<dbReference type="AlphaFoldDB" id="A0A2G9TYR7"/>
<dbReference type="EMBL" id="KZ352194">
    <property type="protein sequence ID" value="PIO62370.1"/>
    <property type="molecule type" value="Genomic_DNA"/>
</dbReference>
<reference evidence="2 3" key="1">
    <citation type="submission" date="2015-09" db="EMBL/GenBank/DDBJ databases">
        <title>Draft genome of the parasitic nematode Teladorsagia circumcincta isolate WARC Sus (inbred).</title>
        <authorList>
            <person name="Mitreva M."/>
        </authorList>
    </citation>
    <scope>NUCLEOTIDE SEQUENCE [LARGE SCALE GENOMIC DNA]</scope>
    <source>
        <strain evidence="2 3">S</strain>
    </source>
</reference>
<proteinExistence type="predicted"/>
<accession>A0A2G9TYR7</accession>
<evidence type="ECO:0000256" key="1">
    <source>
        <dbReference type="SAM" id="MobiDB-lite"/>
    </source>
</evidence>
<dbReference type="Proteomes" id="UP000230423">
    <property type="component" value="Unassembled WGS sequence"/>
</dbReference>
<protein>
    <submittedName>
        <fullName evidence="2">Uncharacterized protein</fullName>
    </submittedName>
</protein>
<gene>
    <name evidence="2" type="ORF">TELCIR_16075</name>
</gene>
<feature type="region of interest" description="Disordered" evidence="1">
    <location>
        <begin position="1"/>
        <end position="94"/>
    </location>
</feature>